<feature type="transmembrane region" description="Helical" evidence="13">
    <location>
        <begin position="166"/>
        <end position="188"/>
    </location>
</feature>
<dbReference type="Proteomes" id="UP000253034">
    <property type="component" value="Unassembled WGS sequence"/>
</dbReference>
<dbReference type="OrthoDB" id="9776324at2"/>
<evidence type="ECO:0000256" key="4">
    <source>
        <dbReference type="ARBA" id="ARBA00020268"/>
    </source>
</evidence>
<evidence type="ECO:0000256" key="2">
    <source>
        <dbReference type="ARBA" id="ARBA00004651"/>
    </source>
</evidence>
<feature type="transmembrane region" description="Helical" evidence="13">
    <location>
        <begin position="393"/>
        <end position="412"/>
    </location>
</feature>
<dbReference type="GO" id="GO:0042910">
    <property type="term" value="F:xenobiotic transmembrane transporter activity"/>
    <property type="evidence" value="ECO:0007669"/>
    <property type="project" value="InterPro"/>
</dbReference>
<evidence type="ECO:0000256" key="11">
    <source>
        <dbReference type="ARBA" id="ARBA00023136"/>
    </source>
</evidence>
<comment type="caution">
    <text evidence="14">The sequence shown here is derived from an EMBL/GenBank/DDBJ whole genome shotgun (WGS) entry which is preliminary data.</text>
</comment>
<feature type="transmembrane region" description="Helical" evidence="13">
    <location>
        <begin position="137"/>
        <end position="159"/>
    </location>
</feature>
<evidence type="ECO:0000256" key="5">
    <source>
        <dbReference type="ARBA" id="ARBA00022448"/>
    </source>
</evidence>
<comment type="subcellular location">
    <subcellularLocation>
        <location evidence="2">Cell membrane</location>
        <topology evidence="2">Multi-pass membrane protein</topology>
    </subcellularLocation>
</comment>
<reference evidence="14 15" key="1">
    <citation type="submission" date="2018-07" db="EMBL/GenBank/DDBJ databases">
        <title>Genomic Encyclopedia of Type Strains, Phase IV (KMG-IV): sequencing the most valuable type-strain genomes for metagenomic binning, comparative biology and taxonomic classification.</title>
        <authorList>
            <person name="Goeker M."/>
        </authorList>
    </citation>
    <scope>NUCLEOTIDE SEQUENCE [LARGE SCALE GENOMIC DNA]</scope>
    <source>
        <strain evidence="14 15">DSM 27016</strain>
    </source>
</reference>
<evidence type="ECO:0000313" key="15">
    <source>
        <dbReference type="Proteomes" id="UP000253034"/>
    </source>
</evidence>
<dbReference type="PANTHER" id="PTHR43298:SF2">
    <property type="entry name" value="FMN_FAD EXPORTER YEEO-RELATED"/>
    <property type="match status" value="1"/>
</dbReference>
<dbReference type="PIRSF" id="PIRSF006603">
    <property type="entry name" value="DinF"/>
    <property type="match status" value="1"/>
</dbReference>
<dbReference type="InterPro" id="IPR002528">
    <property type="entry name" value="MATE_fam"/>
</dbReference>
<keyword evidence="8 13" id="KW-0812">Transmembrane</keyword>
<dbReference type="GO" id="GO:0005886">
    <property type="term" value="C:plasma membrane"/>
    <property type="evidence" value="ECO:0007669"/>
    <property type="project" value="UniProtKB-SubCell"/>
</dbReference>
<evidence type="ECO:0000256" key="3">
    <source>
        <dbReference type="ARBA" id="ARBA00010199"/>
    </source>
</evidence>
<evidence type="ECO:0000256" key="13">
    <source>
        <dbReference type="SAM" id="Phobius"/>
    </source>
</evidence>
<comment type="function">
    <text evidence="1">Multidrug efflux pump.</text>
</comment>
<keyword evidence="11 13" id="KW-0472">Membrane</keyword>
<keyword evidence="10" id="KW-0406">Ion transport</keyword>
<evidence type="ECO:0000256" key="7">
    <source>
        <dbReference type="ARBA" id="ARBA00022475"/>
    </source>
</evidence>
<gene>
    <name evidence="14" type="ORF">DFR58_11240</name>
</gene>
<evidence type="ECO:0000256" key="12">
    <source>
        <dbReference type="ARBA" id="ARBA00031636"/>
    </source>
</evidence>
<comment type="similarity">
    <text evidence="3">Belongs to the multi antimicrobial extrusion (MATE) (TC 2.A.66.1) family.</text>
</comment>
<evidence type="ECO:0000256" key="10">
    <source>
        <dbReference type="ARBA" id="ARBA00023065"/>
    </source>
</evidence>
<feature type="transmembrane region" description="Helical" evidence="13">
    <location>
        <begin position="61"/>
        <end position="84"/>
    </location>
</feature>
<keyword evidence="5" id="KW-0813">Transport</keyword>
<evidence type="ECO:0000256" key="9">
    <source>
        <dbReference type="ARBA" id="ARBA00022989"/>
    </source>
</evidence>
<dbReference type="GO" id="GO:0006811">
    <property type="term" value="P:monoatomic ion transport"/>
    <property type="evidence" value="ECO:0007669"/>
    <property type="project" value="UniProtKB-KW"/>
</dbReference>
<name>A0A369B3F3_9FIRM</name>
<keyword evidence="9 13" id="KW-1133">Transmembrane helix</keyword>
<dbReference type="GO" id="GO:0015297">
    <property type="term" value="F:antiporter activity"/>
    <property type="evidence" value="ECO:0007669"/>
    <property type="project" value="UniProtKB-KW"/>
</dbReference>
<evidence type="ECO:0000256" key="6">
    <source>
        <dbReference type="ARBA" id="ARBA00022449"/>
    </source>
</evidence>
<keyword evidence="7" id="KW-1003">Cell membrane</keyword>
<dbReference type="NCBIfam" id="TIGR00797">
    <property type="entry name" value="matE"/>
    <property type="match status" value="1"/>
</dbReference>
<dbReference type="CDD" id="cd13138">
    <property type="entry name" value="MATE_yoeA_like"/>
    <property type="match status" value="1"/>
</dbReference>
<feature type="transmembrane region" description="Helical" evidence="13">
    <location>
        <begin position="424"/>
        <end position="444"/>
    </location>
</feature>
<dbReference type="EMBL" id="QPJT01000012">
    <property type="protein sequence ID" value="RCX16059.1"/>
    <property type="molecule type" value="Genomic_DNA"/>
</dbReference>
<feature type="transmembrane region" description="Helical" evidence="13">
    <location>
        <begin position="323"/>
        <end position="345"/>
    </location>
</feature>
<evidence type="ECO:0000256" key="1">
    <source>
        <dbReference type="ARBA" id="ARBA00003408"/>
    </source>
</evidence>
<dbReference type="Pfam" id="PF01554">
    <property type="entry name" value="MatE"/>
    <property type="match status" value="2"/>
</dbReference>
<feature type="transmembrane region" description="Helical" evidence="13">
    <location>
        <begin position="200"/>
        <end position="220"/>
    </location>
</feature>
<evidence type="ECO:0000256" key="8">
    <source>
        <dbReference type="ARBA" id="ARBA00022692"/>
    </source>
</evidence>
<accession>A0A369B3F3</accession>
<protein>
    <recommendedName>
        <fullName evidence="4">Probable multidrug resistance protein NorM</fullName>
    </recommendedName>
    <alternativeName>
        <fullName evidence="12">Multidrug-efflux transporter</fullName>
    </alternativeName>
</protein>
<dbReference type="InterPro" id="IPR050222">
    <property type="entry name" value="MATE_MdtK"/>
</dbReference>
<dbReference type="RefSeq" id="WP_114297986.1">
    <property type="nucleotide sequence ID" value="NZ_QPJT01000012.1"/>
</dbReference>
<evidence type="ECO:0000313" key="14">
    <source>
        <dbReference type="EMBL" id="RCX16059.1"/>
    </source>
</evidence>
<sequence length="460" mass="49320">MEQKLGRDLTVGSIPKHLLVFSIPTLIGNLLQTGYSIINTIWIGNIVGEDGIGATTVTTSVIFVIIALAIGLTTATTILVSQYYGAKNYEKVKLTVNNSFIVALIIGAVMTIGGILFRETILRFMNTPEEIFQSASGYLKITLTGLILYFLSALIIAILRGVGDSFTPLIFTAIGVTINAVLDPMLILGIGPFPELGLNGAAYASIIAQGIAFMFSLYYLNHKENFISLDYKRLLFDKEVTLKICKLGLPFAVQSAFVSIGGLFINTFVNAFGASAINAYGAASRIDQIAFMPGQSIGAAVATLTGQNLGANKPERIKLIFKWSIIFTTVFTLAVSACAVSLPGHILSIFGFDSGSQGFDIGIEYLRIVGSSYVFLCVMFAIGGIFNGSGLTTVSMALALLSLWVVRLPLAAVLSKTSLGLKGIWLSIGISFFVVMSVALIYYYSGRWKKAAYKVIKSVS</sequence>
<dbReference type="AlphaFoldDB" id="A0A369B3F3"/>
<keyword evidence="15" id="KW-1185">Reference proteome</keyword>
<organism evidence="14 15">
    <name type="scientific">Anaerobacterium chartisolvens</name>
    <dbReference type="NCBI Taxonomy" id="1297424"/>
    <lineage>
        <taxon>Bacteria</taxon>
        <taxon>Bacillati</taxon>
        <taxon>Bacillota</taxon>
        <taxon>Clostridia</taxon>
        <taxon>Eubacteriales</taxon>
        <taxon>Oscillospiraceae</taxon>
        <taxon>Anaerobacterium</taxon>
    </lineage>
</organism>
<dbReference type="PANTHER" id="PTHR43298">
    <property type="entry name" value="MULTIDRUG RESISTANCE PROTEIN NORM-RELATED"/>
    <property type="match status" value="1"/>
</dbReference>
<feature type="transmembrane region" description="Helical" evidence="13">
    <location>
        <begin position="96"/>
        <end position="117"/>
    </location>
</feature>
<feature type="transmembrane region" description="Helical" evidence="13">
    <location>
        <begin position="365"/>
        <end position="386"/>
    </location>
</feature>
<dbReference type="InterPro" id="IPR048279">
    <property type="entry name" value="MdtK-like"/>
</dbReference>
<keyword evidence="6" id="KW-0050">Antiport</keyword>
<proteinExistence type="inferred from homology"/>